<reference evidence="6" key="1">
    <citation type="journal article" date="2011" name="Proc. Natl. Acad. Sci. U.S.A.">
        <title>Obligate biotrophy features unraveled by the genomic analysis of rust fungi.</title>
        <authorList>
            <person name="Duplessis S."/>
            <person name="Cuomo C.A."/>
            <person name="Lin Y.-C."/>
            <person name="Aerts A."/>
            <person name="Tisserant E."/>
            <person name="Veneault-Fourrey C."/>
            <person name="Joly D.L."/>
            <person name="Hacquard S."/>
            <person name="Amselem J."/>
            <person name="Cantarel B.L."/>
            <person name="Chiu R."/>
            <person name="Coutinho P.M."/>
            <person name="Feau N."/>
            <person name="Field M."/>
            <person name="Frey P."/>
            <person name="Gelhaye E."/>
            <person name="Goldberg J."/>
            <person name="Grabherr M.G."/>
            <person name="Kodira C.D."/>
            <person name="Kohler A."/>
            <person name="Kuees U."/>
            <person name="Lindquist E.A."/>
            <person name="Lucas S.M."/>
            <person name="Mago R."/>
            <person name="Mauceli E."/>
            <person name="Morin E."/>
            <person name="Murat C."/>
            <person name="Pangilinan J.L."/>
            <person name="Park R."/>
            <person name="Pearson M."/>
            <person name="Quesneville H."/>
            <person name="Rouhier N."/>
            <person name="Sakthikumar S."/>
            <person name="Salamov A.A."/>
            <person name="Schmutz J."/>
            <person name="Selles B."/>
            <person name="Shapiro H."/>
            <person name="Tanguay P."/>
            <person name="Tuskan G.A."/>
            <person name="Henrissat B."/>
            <person name="Van de Peer Y."/>
            <person name="Rouze P."/>
            <person name="Ellis J.G."/>
            <person name="Dodds P.N."/>
            <person name="Schein J.E."/>
            <person name="Zhong S."/>
            <person name="Hamelin R.C."/>
            <person name="Grigoriev I.V."/>
            <person name="Szabo L.J."/>
            <person name="Martin F."/>
        </authorList>
    </citation>
    <scope>NUCLEOTIDE SEQUENCE [LARGE SCALE GENOMIC DNA]</scope>
    <source>
        <strain evidence="6">98AG31 / pathotype 3-4-7</strain>
    </source>
</reference>
<dbReference type="SMART" id="SM00326">
    <property type="entry name" value="SH3"/>
    <property type="match status" value="1"/>
</dbReference>
<dbReference type="Gene3D" id="2.30.30.40">
    <property type="entry name" value="SH3 Domains"/>
    <property type="match status" value="1"/>
</dbReference>
<proteinExistence type="predicted"/>
<evidence type="ECO:0000313" key="5">
    <source>
        <dbReference type="EMBL" id="EGG01412.1"/>
    </source>
</evidence>
<feature type="compositionally biased region" description="Polar residues" evidence="3">
    <location>
        <begin position="53"/>
        <end position="73"/>
    </location>
</feature>
<dbReference type="InterPro" id="IPR036028">
    <property type="entry name" value="SH3-like_dom_sf"/>
</dbReference>
<dbReference type="VEuPathDB" id="FungiDB:MELLADRAFT_67074"/>
<dbReference type="RefSeq" id="XP_007415262.1">
    <property type="nucleotide sequence ID" value="XM_007415200.1"/>
</dbReference>
<dbReference type="EMBL" id="GL883138">
    <property type="protein sequence ID" value="EGG01412.1"/>
    <property type="molecule type" value="Genomic_DNA"/>
</dbReference>
<dbReference type="KEGG" id="mlr:MELLADRAFT_67074"/>
<dbReference type="InParanoid" id="F4S1P5"/>
<sequence>MTQDQPANSDTIYLNHIISQIHSNLSLLLSQDKISNTDVAFIKAKLPALASNQSATQDARTSMPSIPTSQYQQPVAMPVSQPAPPTQPNPPSSNQTNPTGGQKSNDNYKRAKAVWTYSGSAPDDLSFQKGDIIVILAEENADWWRGEHVDVIPSSNEPAVMQPPVNNQTSAQPYSQYQHNPPPTQYAPPMTSNYSNGHPQPSYAPAPHWQAPPYHHGQYQGDIKAPPMSGHMAPPPLQHTQSAPPTQVVVEKPKKKPFQGRLGQALVGGAGFGAGSAVASHVEFLCICEFTSLLIDIRVAEGAHVAENA</sequence>
<dbReference type="STRING" id="747676.F4S1P5"/>
<feature type="compositionally biased region" description="Pro residues" evidence="3">
    <location>
        <begin position="81"/>
        <end position="91"/>
    </location>
</feature>
<evidence type="ECO:0000313" key="6">
    <source>
        <dbReference type="Proteomes" id="UP000001072"/>
    </source>
</evidence>
<dbReference type="FunCoup" id="F4S1P5">
    <property type="interactions" value="60"/>
</dbReference>
<dbReference type="CDD" id="cd00174">
    <property type="entry name" value="SH3"/>
    <property type="match status" value="1"/>
</dbReference>
<dbReference type="eggNOG" id="KOG3601">
    <property type="taxonomic scope" value="Eukaryota"/>
</dbReference>
<feature type="region of interest" description="Disordered" evidence="3">
    <location>
        <begin position="53"/>
        <end position="106"/>
    </location>
</feature>
<dbReference type="GeneID" id="18930761"/>
<dbReference type="HOGENOM" id="CLU_064552_0_0_1"/>
<dbReference type="OrthoDB" id="5983572at2759"/>
<organism evidence="6">
    <name type="scientific">Melampsora larici-populina (strain 98AG31 / pathotype 3-4-7)</name>
    <name type="common">Poplar leaf rust fungus</name>
    <dbReference type="NCBI Taxonomy" id="747676"/>
    <lineage>
        <taxon>Eukaryota</taxon>
        <taxon>Fungi</taxon>
        <taxon>Dikarya</taxon>
        <taxon>Basidiomycota</taxon>
        <taxon>Pucciniomycotina</taxon>
        <taxon>Pucciniomycetes</taxon>
        <taxon>Pucciniales</taxon>
        <taxon>Melampsoraceae</taxon>
        <taxon>Melampsora</taxon>
    </lineage>
</organism>
<keyword evidence="6" id="KW-1185">Reference proteome</keyword>
<dbReference type="AlphaFoldDB" id="F4S1P5"/>
<evidence type="ECO:0000259" key="4">
    <source>
        <dbReference type="PROSITE" id="PS50002"/>
    </source>
</evidence>
<dbReference type="SUPFAM" id="SSF50044">
    <property type="entry name" value="SH3-domain"/>
    <property type="match status" value="1"/>
</dbReference>
<dbReference type="InterPro" id="IPR001452">
    <property type="entry name" value="SH3_domain"/>
</dbReference>
<dbReference type="Proteomes" id="UP000001072">
    <property type="component" value="Unassembled WGS sequence"/>
</dbReference>
<evidence type="ECO:0000256" key="2">
    <source>
        <dbReference type="PROSITE-ProRule" id="PRU00192"/>
    </source>
</evidence>
<dbReference type="PROSITE" id="PS50002">
    <property type="entry name" value="SH3"/>
    <property type="match status" value="1"/>
</dbReference>
<accession>F4S1P5</accession>
<protein>
    <recommendedName>
        <fullName evidence="4">SH3 domain-containing protein</fullName>
    </recommendedName>
</protein>
<evidence type="ECO:0000256" key="1">
    <source>
        <dbReference type="ARBA" id="ARBA00022443"/>
    </source>
</evidence>
<name>F4S1P5_MELLP</name>
<keyword evidence="1 2" id="KW-0728">SH3 domain</keyword>
<gene>
    <name evidence="5" type="ORF">MELLADRAFT_67074</name>
</gene>
<dbReference type="Pfam" id="PF00018">
    <property type="entry name" value="SH3_1"/>
    <property type="match status" value="1"/>
</dbReference>
<evidence type="ECO:0000256" key="3">
    <source>
        <dbReference type="SAM" id="MobiDB-lite"/>
    </source>
</evidence>
<feature type="domain" description="SH3" evidence="4">
    <location>
        <begin position="106"/>
        <end position="165"/>
    </location>
</feature>